<dbReference type="AlphaFoldDB" id="A0A9Q0EVV5"/>
<comment type="caution">
    <text evidence="1">The sequence shown here is derived from an EMBL/GenBank/DDBJ whole genome shotgun (WGS) entry which is preliminary data.</text>
</comment>
<sequence length="77" mass="8123">MSVVKQPQGGCSSISTSFGISLSAASYRLQSLIESSLSMEPPAYEDAIQLDPVPPPPTYDVVVPPSSPPPTYWEAGI</sequence>
<dbReference type="Proteomes" id="UP001148018">
    <property type="component" value="Unassembled WGS sequence"/>
</dbReference>
<evidence type="ECO:0000313" key="2">
    <source>
        <dbReference type="Proteomes" id="UP001148018"/>
    </source>
</evidence>
<protein>
    <submittedName>
        <fullName evidence="1">Uncharacterized protein</fullName>
    </submittedName>
</protein>
<proteinExistence type="predicted"/>
<gene>
    <name evidence="1" type="ORF">NHX12_017959</name>
</gene>
<keyword evidence="2" id="KW-1185">Reference proteome</keyword>
<reference evidence="1" key="1">
    <citation type="submission" date="2022-07" db="EMBL/GenBank/DDBJ databases">
        <title>Chromosome-level genome of Muraenolepis orangiensis.</title>
        <authorList>
            <person name="Kim J."/>
        </authorList>
    </citation>
    <scope>NUCLEOTIDE SEQUENCE</scope>
    <source>
        <strain evidence="1">KU_S4_2022</strain>
        <tissue evidence="1">Muscle</tissue>
    </source>
</reference>
<organism evidence="1 2">
    <name type="scientific">Muraenolepis orangiensis</name>
    <name type="common">Patagonian moray cod</name>
    <dbReference type="NCBI Taxonomy" id="630683"/>
    <lineage>
        <taxon>Eukaryota</taxon>
        <taxon>Metazoa</taxon>
        <taxon>Chordata</taxon>
        <taxon>Craniata</taxon>
        <taxon>Vertebrata</taxon>
        <taxon>Euteleostomi</taxon>
        <taxon>Actinopterygii</taxon>
        <taxon>Neopterygii</taxon>
        <taxon>Teleostei</taxon>
        <taxon>Neoteleostei</taxon>
        <taxon>Acanthomorphata</taxon>
        <taxon>Zeiogadaria</taxon>
        <taxon>Gadariae</taxon>
        <taxon>Gadiformes</taxon>
        <taxon>Muraenolepidoidei</taxon>
        <taxon>Muraenolepididae</taxon>
        <taxon>Muraenolepis</taxon>
    </lineage>
</organism>
<dbReference type="EMBL" id="JANIIK010000034">
    <property type="protein sequence ID" value="KAJ3614385.1"/>
    <property type="molecule type" value="Genomic_DNA"/>
</dbReference>
<name>A0A9Q0EVV5_9TELE</name>
<accession>A0A9Q0EVV5</accession>
<evidence type="ECO:0000313" key="1">
    <source>
        <dbReference type="EMBL" id="KAJ3614385.1"/>
    </source>
</evidence>